<evidence type="ECO:0000313" key="1">
    <source>
        <dbReference type="EMBL" id="KRX27151.1"/>
    </source>
</evidence>
<dbReference type="OrthoDB" id="5920390at2759"/>
<sequence length="154" mass="17366">MIHFAIFNATLILNKFPVDFTARNAEKEWKFWLLQFEDDVPLTVDAGISLLKVLRLHLTAATFEYVKGCKSYDEAVAEVKEVYVKPKNKLSDKTMALNSAQENMEAYITVDLIINSVSTIDSGTEGSRNGRPFSSERSSTLAVLKRKCYFCGKL</sequence>
<proteinExistence type="predicted"/>
<gene>
    <name evidence="1" type="ORF">T07_1140</name>
</gene>
<dbReference type="AlphaFoldDB" id="A0A0V0SJY2"/>
<reference evidence="1 2" key="1">
    <citation type="submission" date="2015-01" db="EMBL/GenBank/DDBJ databases">
        <title>Evolution of Trichinella species and genotypes.</title>
        <authorList>
            <person name="Korhonen P.K."/>
            <person name="Edoardo P."/>
            <person name="Giuseppe L.R."/>
            <person name="Gasser R.B."/>
        </authorList>
    </citation>
    <scope>NUCLEOTIDE SEQUENCE [LARGE SCALE GENOMIC DNA]</scope>
    <source>
        <strain evidence="1">ISS37</strain>
    </source>
</reference>
<evidence type="ECO:0000313" key="2">
    <source>
        <dbReference type="Proteomes" id="UP000054630"/>
    </source>
</evidence>
<name>A0A0V0SJY2_9BILA</name>
<comment type="caution">
    <text evidence="1">The sequence shown here is derived from an EMBL/GenBank/DDBJ whole genome shotgun (WGS) entry which is preliminary data.</text>
</comment>
<dbReference type="EMBL" id="JYDL01000004">
    <property type="protein sequence ID" value="KRX27151.1"/>
    <property type="molecule type" value="Genomic_DNA"/>
</dbReference>
<dbReference type="Proteomes" id="UP000054630">
    <property type="component" value="Unassembled WGS sequence"/>
</dbReference>
<keyword evidence="2" id="KW-1185">Reference proteome</keyword>
<organism evidence="1 2">
    <name type="scientific">Trichinella nelsoni</name>
    <dbReference type="NCBI Taxonomy" id="6336"/>
    <lineage>
        <taxon>Eukaryota</taxon>
        <taxon>Metazoa</taxon>
        <taxon>Ecdysozoa</taxon>
        <taxon>Nematoda</taxon>
        <taxon>Enoplea</taxon>
        <taxon>Dorylaimia</taxon>
        <taxon>Trichinellida</taxon>
        <taxon>Trichinellidae</taxon>
        <taxon>Trichinella</taxon>
    </lineage>
</organism>
<accession>A0A0V0SJY2</accession>
<protein>
    <submittedName>
        <fullName evidence="1">Uncharacterized protein</fullName>
    </submittedName>
</protein>